<dbReference type="PANTHER" id="PTHR10629:SF52">
    <property type="entry name" value="DNA (CYTOSINE-5)-METHYLTRANSFERASE 1"/>
    <property type="match status" value="1"/>
</dbReference>
<comment type="similarity">
    <text evidence="7 8">Belongs to the class I-like SAM-binding methyltransferase superfamily. C5-methyltransferase family.</text>
</comment>
<dbReference type="InterPro" id="IPR050390">
    <property type="entry name" value="C5-Methyltransferase"/>
</dbReference>
<dbReference type="Gene3D" id="3.40.50.150">
    <property type="entry name" value="Vaccinia Virus protein VP39"/>
    <property type="match status" value="1"/>
</dbReference>
<organism evidence="9 10">
    <name type="scientific">Terrimonas ginsenosidimutans</name>
    <dbReference type="NCBI Taxonomy" id="2908004"/>
    <lineage>
        <taxon>Bacteria</taxon>
        <taxon>Pseudomonadati</taxon>
        <taxon>Bacteroidota</taxon>
        <taxon>Chitinophagia</taxon>
        <taxon>Chitinophagales</taxon>
        <taxon>Chitinophagaceae</taxon>
        <taxon>Terrimonas</taxon>
    </lineage>
</organism>
<dbReference type="Proteomes" id="UP001165367">
    <property type="component" value="Unassembled WGS sequence"/>
</dbReference>
<dbReference type="PRINTS" id="PR00105">
    <property type="entry name" value="C5METTRFRASE"/>
</dbReference>
<keyword evidence="10" id="KW-1185">Reference proteome</keyword>
<dbReference type="RefSeq" id="WP_237867998.1">
    <property type="nucleotide sequence ID" value="NZ_JAKLTR010000001.1"/>
</dbReference>
<comment type="caution">
    <text evidence="9">The sequence shown here is derived from an EMBL/GenBank/DDBJ whole genome shotgun (WGS) entry which is preliminary data.</text>
</comment>
<sequence>MNYISLINKTLQPAITEKATVLDLFAGCGGLSLGFEAAGFKTTGFEMNPDAAETYRKNLKGDCYTEKLDLNFEYPKATVVIGGPPCQPFSVGGNQKGIEDTRNGFPIFIDAIRKVKPAVFLFENVRGLLYANKWYFEILLEQLKDLGYLVDHKLVNAVQYGVPQNRERLVVVGHHSTFTFPEASTKKVTVGDAISDWMTKAPLGSKFLTPAQDLYIANYEKASSCVNPRDLYPDRPSRTLTCRNLAGATGDMHRVKLPDGRRRRLLVREAARLQSFPDNFQFCGAETSQYYQIGNAVPPLLAFKLATAVKECLASKAITIRKSDKK</sequence>
<feature type="active site" evidence="7">
    <location>
        <position position="86"/>
    </location>
</feature>
<evidence type="ECO:0000256" key="4">
    <source>
        <dbReference type="ARBA" id="ARBA00022691"/>
    </source>
</evidence>
<evidence type="ECO:0000256" key="3">
    <source>
        <dbReference type="ARBA" id="ARBA00022679"/>
    </source>
</evidence>
<evidence type="ECO:0000313" key="9">
    <source>
        <dbReference type="EMBL" id="MCG2612769.1"/>
    </source>
</evidence>
<evidence type="ECO:0000256" key="5">
    <source>
        <dbReference type="ARBA" id="ARBA00022747"/>
    </source>
</evidence>
<dbReference type="InterPro" id="IPR029063">
    <property type="entry name" value="SAM-dependent_MTases_sf"/>
</dbReference>
<name>A0ABS9KKD7_9BACT</name>
<dbReference type="PROSITE" id="PS51679">
    <property type="entry name" value="SAM_MT_C5"/>
    <property type="match status" value="1"/>
</dbReference>
<evidence type="ECO:0000256" key="7">
    <source>
        <dbReference type="PROSITE-ProRule" id="PRU01016"/>
    </source>
</evidence>
<keyword evidence="5" id="KW-0680">Restriction system</keyword>
<keyword evidence="4 7" id="KW-0949">S-adenosyl-L-methionine</keyword>
<evidence type="ECO:0000313" key="10">
    <source>
        <dbReference type="Proteomes" id="UP001165367"/>
    </source>
</evidence>
<dbReference type="Gene3D" id="3.90.120.10">
    <property type="entry name" value="DNA Methylase, subunit A, domain 2"/>
    <property type="match status" value="1"/>
</dbReference>
<accession>A0ABS9KKD7</accession>
<dbReference type="GO" id="GO:0008168">
    <property type="term" value="F:methyltransferase activity"/>
    <property type="evidence" value="ECO:0007669"/>
    <property type="project" value="UniProtKB-KW"/>
</dbReference>
<dbReference type="GO" id="GO:0032259">
    <property type="term" value="P:methylation"/>
    <property type="evidence" value="ECO:0007669"/>
    <property type="project" value="UniProtKB-KW"/>
</dbReference>
<protein>
    <recommendedName>
        <fullName evidence="1">DNA (cytosine-5-)-methyltransferase</fullName>
        <ecNumber evidence="1">2.1.1.37</ecNumber>
    </recommendedName>
</protein>
<proteinExistence type="inferred from homology"/>
<keyword evidence="2 7" id="KW-0489">Methyltransferase</keyword>
<evidence type="ECO:0000256" key="6">
    <source>
        <dbReference type="ARBA" id="ARBA00047422"/>
    </source>
</evidence>
<dbReference type="CDD" id="cd00315">
    <property type="entry name" value="Cyt_C5_DNA_methylase"/>
    <property type="match status" value="1"/>
</dbReference>
<reference evidence="9" key="1">
    <citation type="submission" date="2022-01" db="EMBL/GenBank/DDBJ databases">
        <authorList>
            <person name="Jo J.-H."/>
            <person name="Im W.-T."/>
        </authorList>
    </citation>
    <scope>NUCLEOTIDE SEQUENCE</scope>
    <source>
        <strain evidence="9">NA20</strain>
    </source>
</reference>
<dbReference type="Pfam" id="PF00145">
    <property type="entry name" value="DNA_methylase"/>
    <property type="match status" value="1"/>
</dbReference>
<dbReference type="NCBIfam" id="TIGR00675">
    <property type="entry name" value="dcm"/>
    <property type="match status" value="1"/>
</dbReference>
<evidence type="ECO:0000256" key="2">
    <source>
        <dbReference type="ARBA" id="ARBA00022603"/>
    </source>
</evidence>
<evidence type="ECO:0000256" key="8">
    <source>
        <dbReference type="RuleBase" id="RU000416"/>
    </source>
</evidence>
<dbReference type="EC" id="2.1.1.37" evidence="1"/>
<dbReference type="PANTHER" id="PTHR10629">
    <property type="entry name" value="CYTOSINE-SPECIFIC METHYLTRANSFERASE"/>
    <property type="match status" value="1"/>
</dbReference>
<dbReference type="SUPFAM" id="SSF53335">
    <property type="entry name" value="S-adenosyl-L-methionine-dependent methyltransferases"/>
    <property type="match status" value="1"/>
</dbReference>
<comment type="catalytic activity">
    <reaction evidence="6">
        <text>a 2'-deoxycytidine in DNA + S-adenosyl-L-methionine = a 5-methyl-2'-deoxycytidine in DNA + S-adenosyl-L-homocysteine + H(+)</text>
        <dbReference type="Rhea" id="RHEA:13681"/>
        <dbReference type="Rhea" id="RHEA-COMP:11369"/>
        <dbReference type="Rhea" id="RHEA-COMP:11370"/>
        <dbReference type="ChEBI" id="CHEBI:15378"/>
        <dbReference type="ChEBI" id="CHEBI:57856"/>
        <dbReference type="ChEBI" id="CHEBI:59789"/>
        <dbReference type="ChEBI" id="CHEBI:85452"/>
        <dbReference type="ChEBI" id="CHEBI:85454"/>
        <dbReference type="EC" id="2.1.1.37"/>
    </reaction>
</comment>
<evidence type="ECO:0000256" key="1">
    <source>
        <dbReference type="ARBA" id="ARBA00011975"/>
    </source>
</evidence>
<dbReference type="EMBL" id="JAKLTR010000001">
    <property type="protein sequence ID" value="MCG2612769.1"/>
    <property type="molecule type" value="Genomic_DNA"/>
</dbReference>
<gene>
    <name evidence="9" type="ORF">LZZ85_00700</name>
</gene>
<dbReference type="InterPro" id="IPR001525">
    <property type="entry name" value="C5_MeTfrase"/>
</dbReference>
<keyword evidence="3 7" id="KW-0808">Transferase</keyword>